<comment type="caution">
    <text evidence="12">The sequence shown here is derived from an EMBL/GenBank/DDBJ whole genome shotgun (WGS) entry which is preliminary data.</text>
</comment>
<evidence type="ECO:0000256" key="3">
    <source>
        <dbReference type="ARBA" id="ARBA00022448"/>
    </source>
</evidence>
<evidence type="ECO:0000256" key="7">
    <source>
        <dbReference type="ARBA" id="ARBA00022927"/>
    </source>
</evidence>
<dbReference type="Proteomes" id="UP000326994">
    <property type="component" value="Unassembled WGS sequence"/>
</dbReference>
<feature type="domain" description="TonB C-terminal" evidence="11">
    <location>
        <begin position="54"/>
        <end position="144"/>
    </location>
</feature>
<dbReference type="GO" id="GO:0015031">
    <property type="term" value="P:protein transport"/>
    <property type="evidence" value="ECO:0007669"/>
    <property type="project" value="UniProtKB-KW"/>
</dbReference>
<evidence type="ECO:0000256" key="4">
    <source>
        <dbReference type="ARBA" id="ARBA00022475"/>
    </source>
</evidence>
<evidence type="ECO:0000256" key="9">
    <source>
        <dbReference type="ARBA" id="ARBA00023136"/>
    </source>
</evidence>
<keyword evidence="5" id="KW-0997">Cell inner membrane</keyword>
<gene>
    <name evidence="12" type="ORF">ULMS_09790</name>
</gene>
<dbReference type="PROSITE" id="PS52015">
    <property type="entry name" value="TONB_CTD"/>
    <property type="match status" value="1"/>
</dbReference>
<evidence type="ECO:0000256" key="2">
    <source>
        <dbReference type="ARBA" id="ARBA00006555"/>
    </source>
</evidence>
<keyword evidence="8" id="KW-1133">Transmembrane helix</keyword>
<comment type="similarity">
    <text evidence="2">Belongs to the TonB family.</text>
</comment>
<dbReference type="Gene3D" id="3.30.1150.10">
    <property type="match status" value="1"/>
</dbReference>
<feature type="chain" id="PRO_5023868073" description="TonB C-terminal domain-containing protein" evidence="10">
    <location>
        <begin position="19"/>
        <end position="144"/>
    </location>
</feature>
<keyword evidence="4" id="KW-1003">Cell membrane</keyword>
<evidence type="ECO:0000256" key="5">
    <source>
        <dbReference type="ARBA" id="ARBA00022519"/>
    </source>
</evidence>
<reference evidence="12 13" key="1">
    <citation type="submission" date="2019-08" db="EMBL/GenBank/DDBJ databases">
        <title>Ulvibacter marinistellae sp. nov., isolated from a starfish, Patiria pectinifera.</title>
        <authorList>
            <person name="Kawano K."/>
            <person name="Ushijima N."/>
            <person name="Kihara M."/>
            <person name="Itoh H."/>
        </authorList>
    </citation>
    <scope>NUCLEOTIDE SEQUENCE [LARGE SCALE GENOMIC DNA]</scope>
    <source>
        <strain evidence="12 13">KK4</strain>
    </source>
</reference>
<organism evidence="12 13">
    <name type="scientific">Patiriisocius marinistellae</name>
    <dbReference type="NCBI Taxonomy" id="2494560"/>
    <lineage>
        <taxon>Bacteria</taxon>
        <taxon>Pseudomonadati</taxon>
        <taxon>Bacteroidota</taxon>
        <taxon>Flavobacteriia</taxon>
        <taxon>Flavobacteriales</taxon>
        <taxon>Flavobacteriaceae</taxon>
        <taxon>Patiriisocius</taxon>
    </lineage>
</organism>
<dbReference type="PANTHER" id="PTHR33446">
    <property type="entry name" value="PROTEIN TONB-RELATED"/>
    <property type="match status" value="1"/>
</dbReference>
<evidence type="ECO:0000313" key="12">
    <source>
        <dbReference type="EMBL" id="GEQ85471.1"/>
    </source>
</evidence>
<dbReference type="NCBIfam" id="TIGR01352">
    <property type="entry name" value="tonB_Cterm"/>
    <property type="match status" value="1"/>
</dbReference>
<keyword evidence="10" id="KW-0732">Signal</keyword>
<sequence length="144" mass="16038">MKNLFLLAFVLISASTFAQDDPAWGTVQNNTLTMKEIAPVWPGCSGSEAQKDKCFNQKLTQHIVKNFKYPMDEYKKNIQGRVVVDFVINEQGKVEVKNVTGGNKGLQDAARANIEKMPTLKPGMMGGKPRAIKMSVPFNFKTNK</sequence>
<name>A0A5J4G094_9FLAO</name>
<dbReference type="AlphaFoldDB" id="A0A5J4G094"/>
<dbReference type="PANTHER" id="PTHR33446:SF2">
    <property type="entry name" value="PROTEIN TONB"/>
    <property type="match status" value="1"/>
</dbReference>
<proteinExistence type="inferred from homology"/>
<dbReference type="GO" id="GO:0098797">
    <property type="term" value="C:plasma membrane protein complex"/>
    <property type="evidence" value="ECO:0007669"/>
    <property type="project" value="TreeGrafter"/>
</dbReference>
<evidence type="ECO:0000256" key="10">
    <source>
        <dbReference type="SAM" id="SignalP"/>
    </source>
</evidence>
<dbReference type="RefSeq" id="WP_151893389.1">
    <property type="nucleotide sequence ID" value="NZ_BKCF01000001.1"/>
</dbReference>
<dbReference type="SUPFAM" id="SSF74653">
    <property type="entry name" value="TolA/TonB C-terminal domain"/>
    <property type="match status" value="1"/>
</dbReference>
<evidence type="ECO:0000256" key="6">
    <source>
        <dbReference type="ARBA" id="ARBA00022692"/>
    </source>
</evidence>
<dbReference type="InterPro" id="IPR006260">
    <property type="entry name" value="TonB/TolA_C"/>
</dbReference>
<dbReference type="GO" id="GO:0055085">
    <property type="term" value="P:transmembrane transport"/>
    <property type="evidence" value="ECO:0007669"/>
    <property type="project" value="InterPro"/>
</dbReference>
<keyword evidence="9" id="KW-0472">Membrane</keyword>
<evidence type="ECO:0000256" key="8">
    <source>
        <dbReference type="ARBA" id="ARBA00022989"/>
    </source>
</evidence>
<keyword evidence="6" id="KW-0812">Transmembrane</keyword>
<keyword evidence="7" id="KW-0653">Protein transport</keyword>
<dbReference type="Pfam" id="PF03544">
    <property type="entry name" value="TonB_C"/>
    <property type="match status" value="1"/>
</dbReference>
<dbReference type="GO" id="GO:0031992">
    <property type="term" value="F:energy transducer activity"/>
    <property type="evidence" value="ECO:0007669"/>
    <property type="project" value="TreeGrafter"/>
</dbReference>
<accession>A0A5J4G094</accession>
<keyword evidence="3" id="KW-0813">Transport</keyword>
<evidence type="ECO:0000259" key="11">
    <source>
        <dbReference type="PROSITE" id="PS52015"/>
    </source>
</evidence>
<evidence type="ECO:0000256" key="1">
    <source>
        <dbReference type="ARBA" id="ARBA00004383"/>
    </source>
</evidence>
<dbReference type="EMBL" id="BKCF01000001">
    <property type="protein sequence ID" value="GEQ85471.1"/>
    <property type="molecule type" value="Genomic_DNA"/>
</dbReference>
<protein>
    <recommendedName>
        <fullName evidence="11">TonB C-terminal domain-containing protein</fullName>
    </recommendedName>
</protein>
<dbReference type="InterPro" id="IPR037682">
    <property type="entry name" value="TonB_C"/>
</dbReference>
<keyword evidence="13" id="KW-1185">Reference proteome</keyword>
<evidence type="ECO:0000313" key="13">
    <source>
        <dbReference type="Proteomes" id="UP000326994"/>
    </source>
</evidence>
<dbReference type="InterPro" id="IPR051045">
    <property type="entry name" value="TonB-dependent_transducer"/>
</dbReference>
<feature type="signal peptide" evidence="10">
    <location>
        <begin position="1"/>
        <end position="18"/>
    </location>
</feature>
<dbReference type="OrthoDB" id="1522859at2"/>
<comment type="subcellular location">
    <subcellularLocation>
        <location evidence="1">Cell inner membrane</location>
        <topology evidence="1">Single-pass membrane protein</topology>
        <orientation evidence="1">Periplasmic side</orientation>
    </subcellularLocation>
</comment>